<dbReference type="InterPro" id="IPR016024">
    <property type="entry name" value="ARM-type_fold"/>
</dbReference>
<evidence type="ECO:0000256" key="1">
    <source>
        <dbReference type="ARBA" id="ARBA00005724"/>
    </source>
</evidence>
<evidence type="ECO:0000259" key="2">
    <source>
        <dbReference type="Pfam" id="PF10304"/>
    </source>
</evidence>
<dbReference type="Proteomes" id="UP001174936">
    <property type="component" value="Unassembled WGS sequence"/>
</dbReference>
<protein>
    <recommendedName>
        <fullName evidence="6">Protein required for cell viability</fullName>
    </recommendedName>
</protein>
<dbReference type="InterPro" id="IPR019451">
    <property type="entry name" value="Rtp1_C1"/>
</dbReference>
<evidence type="ECO:0000313" key="4">
    <source>
        <dbReference type="EMBL" id="KAK0651524.1"/>
    </source>
</evidence>
<dbReference type="SUPFAM" id="SSF48371">
    <property type="entry name" value="ARM repeat"/>
    <property type="match status" value="1"/>
</dbReference>
<dbReference type="PANTHER" id="PTHR20959:SF1">
    <property type="entry name" value="TRANSPORT AND GOLGI ORGANIZATION PROTEIN 6 HOMOLOG"/>
    <property type="match status" value="1"/>
</dbReference>
<reference evidence="4" key="1">
    <citation type="submission" date="2023-06" db="EMBL/GenBank/DDBJ databases">
        <title>Genome-scale phylogeny and comparative genomics of the fungal order Sordariales.</title>
        <authorList>
            <consortium name="Lawrence Berkeley National Laboratory"/>
            <person name="Hensen N."/>
            <person name="Bonometti L."/>
            <person name="Westerberg I."/>
            <person name="Brannstrom I.O."/>
            <person name="Guillou S."/>
            <person name="Cros-Aarteil S."/>
            <person name="Calhoun S."/>
            <person name="Haridas S."/>
            <person name="Kuo A."/>
            <person name="Mondo S."/>
            <person name="Pangilinan J."/>
            <person name="Riley R."/>
            <person name="Labutti K."/>
            <person name="Andreopoulos B."/>
            <person name="Lipzen A."/>
            <person name="Chen C."/>
            <person name="Yanf M."/>
            <person name="Daum C."/>
            <person name="Ng V."/>
            <person name="Clum A."/>
            <person name="Steindorff A."/>
            <person name="Ohm R."/>
            <person name="Martin F."/>
            <person name="Silar P."/>
            <person name="Natvig D."/>
            <person name="Lalanne C."/>
            <person name="Gautier V."/>
            <person name="Ament-Velasquez S.L."/>
            <person name="Kruys A."/>
            <person name="Hutchinson M.I."/>
            <person name="Powell A.J."/>
            <person name="Barry K."/>
            <person name="Miller A.N."/>
            <person name="Grigoriev I.V."/>
            <person name="Debuchy R."/>
            <person name="Gladieux P."/>
            <person name="Thoren M.H."/>
            <person name="Johannesson H."/>
        </authorList>
    </citation>
    <scope>NUCLEOTIDE SEQUENCE</scope>
    <source>
        <strain evidence="4">SMH2532-1</strain>
    </source>
</reference>
<feature type="domain" description="RNA polymerase II assembly factor Rtp1 C-terminal" evidence="3">
    <location>
        <begin position="557"/>
        <end position="657"/>
    </location>
</feature>
<dbReference type="PANTHER" id="PTHR20959">
    <property type="entry name" value="TRANSPORT AND GOLGI ORGANIZATION PROTEIN 6 FAMILY MEMBER"/>
    <property type="match status" value="1"/>
</dbReference>
<accession>A0AA39YF67</accession>
<gene>
    <name evidence="4" type="ORF">B0T16DRAFT_345371</name>
</gene>
<proteinExistence type="inferred from homology"/>
<dbReference type="InterPro" id="IPR039600">
    <property type="entry name" value="TANGO6/Rtp1"/>
</dbReference>
<name>A0AA39YF67_9PEZI</name>
<dbReference type="Pfam" id="PF10304">
    <property type="entry name" value="RTP1_C2"/>
    <property type="match status" value="1"/>
</dbReference>
<dbReference type="EMBL" id="JAULSV010000002">
    <property type="protein sequence ID" value="KAK0651524.1"/>
    <property type="molecule type" value="Genomic_DNA"/>
</dbReference>
<sequence>MDEAAMDQPAPPQNARQRLMQSLMELGNKAFNPDASESSRVQAQREFSGFVERTKTLNIIAAFNILIRPGHVPPWLRSKLMEILTLVPLRPDGVRATLEFVFSVHPSSTVKVSEAAVPQKRGANITHEALEMASRLISTPPASVTPDVWYAGVAPQLLRLLDGDEGPELRKAVAYIIGFGVLGRKTSGAPGTAGWKLLAEPILHSIRPPPGATESENQDGGGDVIIDLSKDRVLVTPHELATALSRLQSLVVSHPNPGLCKRLLSPLLLPLWALSSWGDAGSTASEKSRATASELLKIQLKLTPSPDILLMLVHNVGYLGGYDRQNPEWVYAANREGELQIVIRRSFGPTNAISLEQIDSKIKILLKVVEDSFSSADISTVFIDFLGRWLKSARGASTKGVVIKEEADGQKDPVKQLTEVKLLQAMMEKFPEKLANQPKHILELVSQILTDTGDIPESDDDVVGVALSLLNMIVTAPGFQKSRVNSDTMNQIEASLADLSRGSRPEVSSTARNLSLLLKYRDQLNDPTETTTTTPTDRQIEDRKTYQLAVSYITQPDSPPPVKFEGLNLLSTLITAQSPILDIPGILVLLSSLFADGEDYINLKAITLYTLLSHKHPNAVTKELLDHYVDAKETASVDTRLRFGEALLRVIERLGETFTASTATTTADALLLIAGRRGYRPKTQARQAKEERRRQMKIKEAEEAWDGEVPDLSDDVPEEEQKRNEILARIVEGWESKRGAEDVRIRASALSILGAAMETNISGLGPSVVAMAVDLALSIVQVETEDEKGILRRAAVLLVMSFVRALDAAKKMGRRLGFGLAAKEDVVRVLGYVRETDGDGLVREYARDVMESLENWEMGRLVPVEEGGGAGVEGLGRLKGLEVDLERAAEVKREERKARPRIEEIE</sequence>
<keyword evidence="5" id="KW-1185">Reference proteome</keyword>
<comment type="similarity">
    <text evidence="1">Belongs to the Tango6 family.</text>
</comment>
<comment type="caution">
    <text evidence="4">The sequence shown here is derived from an EMBL/GenBank/DDBJ whole genome shotgun (WGS) entry which is preliminary data.</text>
</comment>
<dbReference type="GO" id="GO:0009306">
    <property type="term" value="P:protein secretion"/>
    <property type="evidence" value="ECO:0007669"/>
    <property type="project" value="TreeGrafter"/>
</dbReference>
<evidence type="ECO:0008006" key="6">
    <source>
        <dbReference type="Google" id="ProtNLM"/>
    </source>
</evidence>
<evidence type="ECO:0000313" key="5">
    <source>
        <dbReference type="Proteomes" id="UP001174936"/>
    </source>
</evidence>
<organism evidence="4 5">
    <name type="scientific">Cercophora newfieldiana</name>
    <dbReference type="NCBI Taxonomy" id="92897"/>
    <lineage>
        <taxon>Eukaryota</taxon>
        <taxon>Fungi</taxon>
        <taxon>Dikarya</taxon>
        <taxon>Ascomycota</taxon>
        <taxon>Pezizomycotina</taxon>
        <taxon>Sordariomycetes</taxon>
        <taxon>Sordariomycetidae</taxon>
        <taxon>Sordariales</taxon>
        <taxon>Lasiosphaeriaceae</taxon>
        <taxon>Cercophora</taxon>
    </lineage>
</organism>
<dbReference type="AlphaFoldDB" id="A0AA39YF67"/>
<evidence type="ECO:0000259" key="3">
    <source>
        <dbReference type="Pfam" id="PF10363"/>
    </source>
</evidence>
<dbReference type="Pfam" id="PF10363">
    <property type="entry name" value="RTP1_C1"/>
    <property type="match status" value="1"/>
</dbReference>
<feature type="domain" description="RNA polymerase II assembly factor Rtp1 C-terminal" evidence="2">
    <location>
        <begin position="824"/>
        <end position="855"/>
    </location>
</feature>
<dbReference type="InterPro" id="IPR019414">
    <property type="entry name" value="Rtp1_C2"/>
</dbReference>